<reference evidence="3 4" key="1">
    <citation type="journal article" date="2018" name="New Phytol.">
        <title>Phylogenomics of Endogonaceae and evolution of mycorrhizas within Mucoromycota.</title>
        <authorList>
            <person name="Chang Y."/>
            <person name="Desiro A."/>
            <person name="Na H."/>
            <person name="Sandor L."/>
            <person name="Lipzen A."/>
            <person name="Clum A."/>
            <person name="Barry K."/>
            <person name="Grigoriev I.V."/>
            <person name="Martin F.M."/>
            <person name="Stajich J.E."/>
            <person name="Smith M.E."/>
            <person name="Bonito G."/>
            <person name="Spatafora J.W."/>
        </authorList>
    </citation>
    <scope>NUCLEOTIDE SEQUENCE [LARGE SCALE GENOMIC DNA]</scope>
    <source>
        <strain evidence="3 4">GMNB39</strain>
    </source>
</reference>
<keyword evidence="2" id="KW-0472">Membrane</keyword>
<keyword evidence="4" id="KW-1185">Reference proteome</keyword>
<evidence type="ECO:0000313" key="4">
    <source>
        <dbReference type="Proteomes" id="UP000268093"/>
    </source>
</evidence>
<protein>
    <submittedName>
        <fullName evidence="3">Uncharacterized protein</fullName>
    </submittedName>
</protein>
<proteinExistence type="predicted"/>
<feature type="non-terminal residue" evidence="3">
    <location>
        <position position="1"/>
    </location>
</feature>
<keyword evidence="2" id="KW-0812">Transmembrane</keyword>
<accession>A0A433A0C1</accession>
<feature type="region of interest" description="Disordered" evidence="1">
    <location>
        <begin position="145"/>
        <end position="181"/>
    </location>
</feature>
<dbReference type="Proteomes" id="UP000268093">
    <property type="component" value="Unassembled WGS sequence"/>
</dbReference>
<organism evidence="3 4">
    <name type="scientific">Jimgerdemannia flammicorona</name>
    <dbReference type="NCBI Taxonomy" id="994334"/>
    <lineage>
        <taxon>Eukaryota</taxon>
        <taxon>Fungi</taxon>
        <taxon>Fungi incertae sedis</taxon>
        <taxon>Mucoromycota</taxon>
        <taxon>Mucoromycotina</taxon>
        <taxon>Endogonomycetes</taxon>
        <taxon>Endogonales</taxon>
        <taxon>Endogonaceae</taxon>
        <taxon>Jimgerdemannia</taxon>
    </lineage>
</organism>
<dbReference type="AlphaFoldDB" id="A0A433A0C1"/>
<evidence type="ECO:0000256" key="1">
    <source>
        <dbReference type="SAM" id="MobiDB-lite"/>
    </source>
</evidence>
<keyword evidence="2" id="KW-1133">Transmembrane helix</keyword>
<feature type="transmembrane region" description="Helical" evidence="2">
    <location>
        <begin position="108"/>
        <end position="131"/>
    </location>
</feature>
<comment type="caution">
    <text evidence="3">The sequence shown here is derived from an EMBL/GenBank/DDBJ whole genome shotgun (WGS) entry which is preliminary data.</text>
</comment>
<evidence type="ECO:0000256" key="2">
    <source>
        <dbReference type="SAM" id="Phobius"/>
    </source>
</evidence>
<feature type="compositionally biased region" description="Gly residues" evidence="1">
    <location>
        <begin position="149"/>
        <end position="159"/>
    </location>
</feature>
<gene>
    <name evidence="3" type="ORF">BC936DRAFT_142469</name>
</gene>
<dbReference type="OrthoDB" id="1099063at2759"/>
<evidence type="ECO:0000313" key="3">
    <source>
        <dbReference type="EMBL" id="RUO96181.1"/>
    </source>
</evidence>
<name>A0A433A0C1_9FUNG</name>
<sequence length="213" mass="22925">FGKRHPIFCLCLGAFSLTWPHPFKPSTLLLKPLKQHTANKCLITTAVMTVIATAGAETTAVSTSVSVALLEFEKSGLVGRISRYTRERDLKDLFSKCGRLRQLEMKRLASVVFSLSSLVFAPVAGAFGGWLHSWVLRALRGGPERKEGGGGGGGGGGGVPCAAASRSHAPRRAQERYSTHDLSGGKTDTYLSVAASSFPPLRILFFLPLYQYI</sequence>
<dbReference type="EMBL" id="RBNI01022803">
    <property type="protein sequence ID" value="RUO96181.1"/>
    <property type="molecule type" value="Genomic_DNA"/>
</dbReference>